<evidence type="ECO:0000259" key="1">
    <source>
        <dbReference type="Pfam" id="PF00583"/>
    </source>
</evidence>
<dbReference type="InterPro" id="IPR000182">
    <property type="entry name" value="GNAT_dom"/>
</dbReference>
<dbReference type="EMBL" id="MKVH01000024">
    <property type="protein sequence ID" value="OJX57334.1"/>
    <property type="molecule type" value="Genomic_DNA"/>
</dbReference>
<dbReference type="InterPro" id="IPR016181">
    <property type="entry name" value="Acyl_CoA_acyltransferase"/>
</dbReference>
<proteinExistence type="predicted"/>
<dbReference type="STRING" id="1895771.BGO89_09235"/>
<comment type="caution">
    <text evidence="2">The sequence shown here is derived from an EMBL/GenBank/DDBJ whole genome shotgun (WGS) entry which is preliminary data.</text>
</comment>
<dbReference type="AlphaFoldDB" id="A0A1M3KYJ0"/>
<organism evidence="2 3">
    <name type="scientific">Candidatus Kapaibacterium thiocyanatum</name>
    <dbReference type="NCBI Taxonomy" id="1895771"/>
    <lineage>
        <taxon>Bacteria</taxon>
        <taxon>Pseudomonadati</taxon>
        <taxon>Candidatus Kapaibacteriota</taxon>
        <taxon>Candidatus Kapaibacteriia</taxon>
        <taxon>Candidatus Kapaibacteriales</taxon>
        <taxon>Candidatus Kapaibacteriaceae</taxon>
        <taxon>Candidatus Kapaibacterium</taxon>
    </lineage>
</organism>
<evidence type="ECO:0000313" key="3">
    <source>
        <dbReference type="Proteomes" id="UP000184233"/>
    </source>
</evidence>
<sequence>MVTVADASHERYAEEIVETIFLAAQQRGTGIARRTPEYIVQKMREGKAIVAITSDGHFAGFCYIETWEHGRYVANSGLIVAPDFRKLNLARRIKRAAFELSRKKYPTAKIFGITTSAAVMKLNSELGYIPVHFSLLTTDEVFWKGCQSCPNYDILQRTEQKMCLCTGMLFDPETQQKETP</sequence>
<feature type="domain" description="N-acetyltransferase" evidence="1">
    <location>
        <begin position="44"/>
        <end position="104"/>
    </location>
</feature>
<dbReference type="GO" id="GO:0016747">
    <property type="term" value="F:acyltransferase activity, transferring groups other than amino-acyl groups"/>
    <property type="evidence" value="ECO:0007669"/>
    <property type="project" value="InterPro"/>
</dbReference>
<dbReference type="Gene3D" id="3.40.630.30">
    <property type="match status" value="1"/>
</dbReference>
<dbReference type="SUPFAM" id="SSF55729">
    <property type="entry name" value="Acyl-CoA N-acyltransferases (Nat)"/>
    <property type="match status" value="1"/>
</dbReference>
<dbReference type="Pfam" id="PF00583">
    <property type="entry name" value="Acetyltransf_1"/>
    <property type="match status" value="1"/>
</dbReference>
<reference evidence="2 3" key="1">
    <citation type="submission" date="2016-09" db="EMBL/GenBank/DDBJ databases">
        <title>Genome-resolved meta-omics ties microbial dynamics to process performance in biotechnology for thiocyanate degradation.</title>
        <authorList>
            <person name="Kantor R.S."/>
            <person name="Huddy R.J."/>
            <person name="Iyer R."/>
            <person name="Thomas B.C."/>
            <person name="Brown C.T."/>
            <person name="Anantharaman K."/>
            <person name="Tringe S."/>
            <person name="Hettich R.L."/>
            <person name="Harrison S.T."/>
            <person name="Banfield J.F."/>
        </authorList>
    </citation>
    <scope>NUCLEOTIDE SEQUENCE [LARGE SCALE GENOMIC DNA]</scope>
    <source>
        <strain evidence="2">59-99</strain>
    </source>
</reference>
<dbReference type="Proteomes" id="UP000184233">
    <property type="component" value="Unassembled WGS sequence"/>
</dbReference>
<protein>
    <submittedName>
        <fullName evidence="2">GNAT family N-acetyltransferase</fullName>
    </submittedName>
</protein>
<evidence type="ECO:0000313" key="2">
    <source>
        <dbReference type="EMBL" id="OJX57334.1"/>
    </source>
</evidence>
<accession>A0A1M3KYJ0</accession>
<gene>
    <name evidence="2" type="ORF">BGO89_09235</name>
</gene>
<keyword evidence="2" id="KW-0808">Transferase</keyword>
<name>A0A1M3KYJ0_9BACT</name>